<evidence type="ECO:0000256" key="5">
    <source>
        <dbReference type="ARBA" id="ARBA00022679"/>
    </source>
</evidence>
<dbReference type="Pfam" id="PF02518">
    <property type="entry name" value="HATPase_c"/>
    <property type="match status" value="1"/>
</dbReference>
<dbReference type="PROSITE" id="PS50109">
    <property type="entry name" value="HIS_KIN"/>
    <property type="match status" value="1"/>
</dbReference>
<dbReference type="Proteomes" id="UP000824136">
    <property type="component" value="Unassembled WGS sequence"/>
</dbReference>
<dbReference type="AlphaFoldDB" id="A0A9D1GSH6"/>
<organism evidence="9 10">
    <name type="scientific">Candidatus Faeciplasma pullistercoris</name>
    <dbReference type="NCBI Taxonomy" id="2840800"/>
    <lineage>
        <taxon>Bacteria</taxon>
        <taxon>Bacillati</taxon>
        <taxon>Bacillota</taxon>
        <taxon>Clostridia</taxon>
        <taxon>Eubacteriales</taxon>
        <taxon>Oscillospiraceae</taxon>
        <taxon>Oscillospiraceae incertae sedis</taxon>
        <taxon>Candidatus Faeciplasma</taxon>
    </lineage>
</organism>
<dbReference type="InterPro" id="IPR036890">
    <property type="entry name" value="HATPase_C_sf"/>
</dbReference>
<dbReference type="PANTHER" id="PTHR45453">
    <property type="entry name" value="PHOSPHATE REGULON SENSOR PROTEIN PHOR"/>
    <property type="match status" value="1"/>
</dbReference>
<dbReference type="GO" id="GO:0016036">
    <property type="term" value="P:cellular response to phosphate starvation"/>
    <property type="evidence" value="ECO:0007669"/>
    <property type="project" value="TreeGrafter"/>
</dbReference>
<dbReference type="EC" id="2.7.13.3" evidence="3"/>
<evidence type="ECO:0000313" key="9">
    <source>
        <dbReference type="EMBL" id="HIT58499.1"/>
    </source>
</evidence>
<dbReference type="GO" id="GO:0005886">
    <property type="term" value="C:plasma membrane"/>
    <property type="evidence" value="ECO:0007669"/>
    <property type="project" value="TreeGrafter"/>
</dbReference>
<dbReference type="SMART" id="SM00387">
    <property type="entry name" value="HATPase_c"/>
    <property type="match status" value="1"/>
</dbReference>
<name>A0A9D1GSH6_9FIRM</name>
<dbReference type="Gene3D" id="3.30.565.10">
    <property type="entry name" value="Histidine kinase-like ATPase, C-terminal domain"/>
    <property type="match status" value="1"/>
</dbReference>
<accession>A0A9D1GSH6</accession>
<comment type="subcellular location">
    <subcellularLocation>
        <location evidence="2">Membrane</location>
    </subcellularLocation>
</comment>
<keyword evidence="5" id="KW-0808">Transferase</keyword>
<evidence type="ECO:0000313" key="10">
    <source>
        <dbReference type="Proteomes" id="UP000824136"/>
    </source>
</evidence>
<keyword evidence="6 9" id="KW-0418">Kinase</keyword>
<gene>
    <name evidence="9" type="ORF">IAC39_02115</name>
</gene>
<protein>
    <recommendedName>
        <fullName evidence="3">histidine kinase</fullName>
        <ecNumber evidence="3">2.7.13.3</ecNumber>
    </recommendedName>
</protein>
<evidence type="ECO:0000259" key="8">
    <source>
        <dbReference type="PROSITE" id="PS50109"/>
    </source>
</evidence>
<reference evidence="9" key="1">
    <citation type="submission" date="2020-10" db="EMBL/GenBank/DDBJ databases">
        <authorList>
            <person name="Gilroy R."/>
        </authorList>
    </citation>
    <scope>NUCLEOTIDE SEQUENCE</scope>
    <source>
        <strain evidence="9">CHK33-4379</strain>
    </source>
</reference>
<evidence type="ECO:0000256" key="1">
    <source>
        <dbReference type="ARBA" id="ARBA00000085"/>
    </source>
</evidence>
<evidence type="ECO:0000256" key="3">
    <source>
        <dbReference type="ARBA" id="ARBA00012438"/>
    </source>
</evidence>
<keyword evidence="7" id="KW-0902">Two-component regulatory system</keyword>
<keyword evidence="4" id="KW-0597">Phosphoprotein</keyword>
<dbReference type="SUPFAM" id="SSF55874">
    <property type="entry name" value="ATPase domain of HSP90 chaperone/DNA topoisomerase II/histidine kinase"/>
    <property type="match status" value="1"/>
</dbReference>
<dbReference type="InterPro" id="IPR005467">
    <property type="entry name" value="His_kinase_dom"/>
</dbReference>
<dbReference type="GO" id="GO:0000155">
    <property type="term" value="F:phosphorelay sensor kinase activity"/>
    <property type="evidence" value="ECO:0007669"/>
    <property type="project" value="TreeGrafter"/>
</dbReference>
<comment type="caution">
    <text evidence="9">The sequence shown here is derived from an EMBL/GenBank/DDBJ whole genome shotgun (WGS) entry which is preliminary data.</text>
</comment>
<sequence length="246" mass="26939">MQMSGQKPMGEADRSAIKRSMLEIIGLSHQLSFDLEQSESYDQIDIVERVVGCCYKVLAQIINAEKFEKLDSYYPEKINLGSLLEDLVAICRSKLRGTNITITCDCEDDIAVVADVGGLVASVMNLIVNAAQNVSTEDGVIKVRAERLSESAMVYVSDNGYGVEAEDLSQLTEPGDHVGGLAVVKKFCEKSGTSLLISADYCGFMASFRLPLAPPDSMELRSWRANVMNGTFSDVNIYLSKLDELQ</sequence>
<comment type="catalytic activity">
    <reaction evidence="1">
        <text>ATP + protein L-histidine = ADP + protein N-phospho-L-histidine.</text>
        <dbReference type="EC" id="2.7.13.3"/>
    </reaction>
</comment>
<reference evidence="9" key="2">
    <citation type="journal article" date="2021" name="PeerJ">
        <title>Extensive microbial diversity within the chicken gut microbiome revealed by metagenomics and culture.</title>
        <authorList>
            <person name="Gilroy R."/>
            <person name="Ravi A."/>
            <person name="Getino M."/>
            <person name="Pursley I."/>
            <person name="Horton D.L."/>
            <person name="Alikhan N.F."/>
            <person name="Baker D."/>
            <person name="Gharbi K."/>
            <person name="Hall N."/>
            <person name="Watson M."/>
            <person name="Adriaenssens E.M."/>
            <person name="Foster-Nyarko E."/>
            <person name="Jarju S."/>
            <person name="Secka A."/>
            <person name="Antonio M."/>
            <person name="Oren A."/>
            <person name="Chaudhuri R.R."/>
            <person name="La Ragione R."/>
            <person name="Hildebrand F."/>
            <person name="Pallen M.J."/>
        </authorList>
    </citation>
    <scope>NUCLEOTIDE SEQUENCE</scope>
    <source>
        <strain evidence="9">CHK33-4379</strain>
    </source>
</reference>
<dbReference type="GO" id="GO:0004721">
    <property type="term" value="F:phosphoprotein phosphatase activity"/>
    <property type="evidence" value="ECO:0007669"/>
    <property type="project" value="TreeGrafter"/>
</dbReference>
<dbReference type="InterPro" id="IPR050351">
    <property type="entry name" value="BphY/WalK/GraS-like"/>
</dbReference>
<dbReference type="EMBL" id="DVLL01000010">
    <property type="protein sequence ID" value="HIT58499.1"/>
    <property type="molecule type" value="Genomic_DNA"/>
</dbReference>
<feature type="domain" description="Histidine kinase" evidence="8">
    <location>
        <begin position="58"/>
        <end position="214"/>
    </location>
</feature>
<dbReference type="PANTHER" id="PTHR45453:SF1">
    <property type="entry name" value="PHOSPHATE REGULON SENSOR PROTEIN PHOR"/>
    <property type="match status" value="1"/>
</dbReference>
<dbReference type="InterPro" id="IPR003594">
    <property type="entry name" value="HATPase_dom"/>
</dbReference>
<evidence type="ECO:0000256" key="6">
    <source>
        <dbReference type="ARBA" id="ARBA00022777"/>
    </source>
</evidence>
<evidence type="ECO:0000256" key="2">
    <source>
        <dbReference type="ARBA" id="ARBA00004370"/>
    </source>
</evidence>
<evidence type="ECO:0000256" key="7">
    <source>
        <dbReference type="ARBA" id="ARBA00023012"/>
    </source>
</evidence>
<evidence type="ECO:0000256" key="4">
    <source>
        <dbReference type="ARBA" id="ARBA00022553"/>
    </source>
</evidence>
<proteinExistence type="predicted"/>